<accession>A0A4Y7KUZ7</accession>
<organism evidence="1 2">
    <name type="scientific">Papaver somniferum</name>
    <name type="common">Opium poppy</name>
    <dbReference type="NCBI Taxonomy" id="3469"/>
    <lineage>
        <taxon>Eukaryota</taxon>
        <taxon>Viridiplantae</taxon>
        <taxon>Streptophyta</taxon>
        <taxon>Embryophyta</taxon>
        <taxon>Tracheophyta</taxon>
        <taxon>Spermatophyta</taxon>
        <taxon>Magnoliopsida</taxon>
        <taxon>Ranunculales</taxon>
        <taxon>Papaveraceae</taxon>
        <taxon>Papaveroideae</taxon>
        <taxon>Papaver</taxon>
    </lineage>
</organism>
<name>A0A4Y7KUZ7_PAPSO</name>
<evidence type="ECO:0000313" key="2">
    <source>
        <dbReference type="Proteomes" id="UP000316621"/>
    </source>
</evidence>
<proteinExistence type="predicted"/>
<gene>
    <name evidence="1" type="ORF">C5167_000696</name>
</gene>
<protein>
    <submittedName>
        <fullName evidence="1">Uncharacterized protein</fullName>
    </submittedName>
</protein>
<keyword evidence="2" id="KW-1185">Reference proteome</keyword>
<sequence length="76" mass="8495">MLLFLEDWVEAENPMYMGSKKISERFLFNEKSGTSGFDTLNGAKTGIFDRVKLHCEDIVCGISIVGVMGTFAWKLA</sequence>
<dbReference type="Gramene" id="RZC75931">
    <property type="protein sequence ID" value="RZC75931"/>
    <property type="gene ID" value="C5167_000696"/>
</dbReference>
<reference evidence="1 2" key="1">
    <citation type="journal article" date="2018" name="Science">
        <title>The opium poppy genome and morphinan production.</title>
        <authorList>
            <person name="Guo L."/>
            <person name="Winzer T."/>
            <person name="Yang X."/>
            <person name="Li Y."/>
            <person name="Ning Z."/>
            <person name="He Z."/>
            <person name="Teodor R."/>
            <person name="Lu Y."/>
            <person name="Bowser T.A."/>
            <person name="Graham I.A."/>
            <person name="Ye K."/>
        </authorList>
    </citation>
    <scope>NUCLEOTIDE SEQUENCE [LARGE SCALE GENOMIC DNA]</scope>
    <source>
        <strain evidence="2">cv. HN1</strain>
        <tissue evidence="1">Leaves</tissue>
    </source>
</reference>
<dbReference type="AlphaFoldDB" id="A0A4Y7KUZ7"/>
<dbReference type="Proteomes" id="UP000316621">
    <property type="component" value="Chromosome 9"/>
</dbReference>
<dbReference type="EMBL" id="CM010723">
    <property type="protein sequence ID" value="RZC75931.1"/>
    <property type="molecule type" value="Genomic_DNA"/>
</dbReference>
<evidence type="ECO:0000313" key="1">
    <source>
        <dbReference type="EMBL" id="RZC75931.1"/>
    </source>
</evidence>